<keyword evidence="4" id="KW-1185">Reference proteome</keyword>
<organism evidence="3 4">
    <name type="scientific">Roseisalinus antarcticus</name>
    <dbReference type="NCBI Taxonomy" id="254357"/>
    <lineage>
        <taxon>Bacteria</taxon>
        <taxon>Pseudomonadati</taxon>
        <taxon>Pseudomonadota</taxon>
        <taxon>Alphaproteobacteria</taxon>
        <taxon>Rhodobacterales</taxon>
        <taxon>Roseobacteraceae</taxon>
        <taxon>Roseisalinus</taxon>
    </lineage>
</organism>
<dbReference type="EMBL" id="FWFZ01000024">
    <property type="protein sequence ID" value="SLN71557.1"/>
    <property type="molecule type" value="Genomic_DNA"/>
</dbReference>
<dbReference type="Gene3D" id="1.20.1260.10">
    <property type="match status" value="1"/>
</dbReference>
<gene>
    <name evidence="3" type="ORF">ROA7023_03521</name>
</gene>
<reference evidence="3 4" key="1">
    <citation type="submission" date="2017-03" db="EMBL/GenBank/DDBJ databases">
        <authorList>
            <person name="Afonso C.L."/>
            <person name="Miller P.J."/>
            <person name="Scott M.A."/>
            <person name="Spackman E."/>
            <person name="Goraichik I."/>
            <person name="Dimitrov K.M."/>
            <person name="Suarez D.L."/>
            <person name="Swayne D.E."/>
        </authorList>
    </citation>
    <scope>NUCLEOTIDE SEQUENCE [LARGE SCALE GENOMIC DNA]</scope>
    <source>
        <strain evidence="3 4">CECT 7023</strain>
    </source>
</reference>
<dbReference type="InterPro" id="IPR012347">
    <property type="entry name" value="Ferritin-like"/>
</dbReference>
<dbReference type="Proteomes" id="UP000193900">
    <property type="component" value="Unassembled WGS sequence"/>
</dbReference>
<feature type="region of interest" description="Disordered" evidence="1">
    <location>
        <begin position="135"/>
        <end position="154"/>
    </location>
</feature>
<sequence>MSQRLNNLNDLIATLKTGAGYYRKAARQTGKAENRVVFVEHAEIRESYARQLAGMVEEVGGEVRDLDAREKGREIAGRVGAFIGDTDRTLIDSLEDHEDRTLDLFRTAVHHADNARDEPTLRDMMNHLEATHQRMRTLKDDPRADVLADEPKQA</sequence>
<name>A0A1Y5TYF6_9RHOB</name>
<dbReference type="Pfam" id="PF09537">
    <property type="entry name" value="DUF2383"/>
    <property type="match status" value="1"/>
</dbReference>
<dbReference type="SUPFAM" id="SSF47240">
    <property type="entry name" value="Ferritin-like"/>
    <property type="match status" value="1"/>
</dbReference>
<evidence type="ECO:0000256" key="1">
    <source>
        <dbReference type="SAM" id="MobiDB-lite"/>
    </source>
</evidence>
<protein>
    <recommendedName>
        <fullName evidence="2">DUF2383 domain-containing protein</fullName>
    </recommendedName>
</protein>
<dbReference type="RefSeq" id="WP_085880297.1">
    <property type="nucleotide sequence ID" value="NZ_FWFZ01000024.1"/>
</dbReference>
<dbReference type="InterPro" id="IPR009078">
    <property type="entry name" value="Ferritin-like_SF"/>
</dbReference>
<dbReference type="OrthoDB" id="7863016at2"/>
<evidence type="ECO:0000313" key="4">
    <source>
        <dbReference type="Proteomes" id="UP000193900"/>
    </source>
</evidence>
<feature type="domain" description="DUF2383" evidence="2">
    <location>
        <begin position="5"/>
        <end position="110"/>
    </location>
</feature>
<dbReference type="AlphaFoldDB" id="A0A1Y5TYF6"/>
<evidence type="ECO:0000313" key="3">
    <source>
        <dbReference type="EMBL" id="SLN71557.1"/>
    </source>
</evidence>
<dbReference type="InterPro" id="IPR019052">
    <property type="entry name" value="DUF2383"/>
</dbReference>
<evidence type="ECO:0000259" key="2">
    <source>
        <dbReference type="Pfam" id="PF09537"/>
    </source>
</evidence>
<accession>A0A1Y5TYF6</accession>
<proteinExistence type="predicted"/>